<evidence type="ECO:0000256" key="3">
    <source>
        <dbReference type="ARBA" id="ARBA00022448"/>
    </source>
</evidence>
<comment type="similarity">
    <text evidence="2">Belongs to the binding-protein-dependent transport system permease family. FecCD subfamily.</text>
</comment>
<dbReference type="PANTHER" id="PTHR30472:SF70">
    <property type="entry name" value="MOLYBDATE IMPORT SYSTEM PERMEASE PROTEIN MOLB"/>
    <property type="match status" value="1"/>
</dbReference>
<feature type="transmembrane region" description="Helical" evidence="8">
    <location>
        <begin position="113"/>
        <end position="131"/>
    </location>
</feature>
<evidence type="ECO:0000256" key="2">
    <source>
        <dbReference type="ARBA" id="ARBA00007935"/>
    </source>
</evidence>
<dbReference type="InterPro" id="IPR037294">
    <property type="entry name" value="ABC_BtuC-like"/>
</dbReference>
<dbReference type="SUPFAM" id="SSF81345">
    <property type="entry name" value="ABC transporter involved in vitamin B12 uptake, BtuC"/>
    <property type="match status" value="1"/>
</dbReference>
<keyword evidence="4" id="KW-1003">Cell membrane</keyword>
<evidence type="ECO:0000313" key="9">
    <source>
        <dbReference type="EMBL" id="REG35259.1"/>
    </source>
</evidence>
<feature type="transmembrane region" description="Helical" evidence="8">
    <location>
        <begin position="256"/>
        <end position="285"/>
    </location>
</feature>
<dbReference type="AlphaFoldDB" id="A0AAQ0HEE4"/>
<feature type="transmembrane region" description="Helical" evidence="8">
    <location>
        <begin position="327"/>
        <end position="346"/>
    </location>
</feature>
<dbReference type="FunFam" id="1.10.3470.10:FF:000001">
    <property type="entry name" value="Vitamin B12 ABC transporter permease BtuC"/>
    <property type="match status" value="1"/>
</dbReference>
<keyword evidence="3" id="KW-0813">Transport</keyword>
<gene>
    <name evidence="9" type="ORF">ATH84_103620</name>
</gene>
<keyword evidence="10" id="KW-1185">Reference proteome</keyword>
<feature type="transmembrane region" description="Helical" evidence="8">
    <location>
        <begin position="217"/>
        <end position="236"/>
    </location>
</feature>
<reference evidence="9 10" key="1">
    <citation type="submission" date="2018-08" db="EMBL/GenBank/DDBJ databases">
        <title>Genomic Encyclopedia of Archaeal and Bacterial Type Strains, Phase II (KMG-II): from individual species to whole genera.</title>
        <authorList>
            <person name="Goeker M."/>
        </authorList>
    </citation>
    <scope>NUCLEOTIDE SEQUENCE [LARGE SCALE GENOMIC DNA]</scope>
    <source>
        <strain evidence="9 10">DSM 582</strain>
    </source>
</reference>
<evidence type="ECO:0000256" key="8">
    <source>
        <dbReference type="SAM" id="Phobius"/>
    </source>
</evidence>
<dbReference type="Pfam" id="PF01032">
    <property type="entry name" value="FecCD"/>
    <property type="match status" value="1"/>
</dbReference>
<dbReference type="GO" id="GO:0022857">
    <property type="term" value="F:transmembrane transporter activity"/>
    <property type="evidence" value="ECO:0007669"/>
    <property type="project" value="InterPro"/>
</dbReference>
<keyword evidence="6 8" id="KW-1133">Transmembrane helix</keyword>
<dbReference type="GO" id="GO:0005886">
    <property type="term" value="C:plasma membrane"/>
    <property type="evidence" value="ECO:0007669"/>
    <property type="project" value="UniProtKB-SubCell"/>
</dbReference>
<protein>
    <submittedName>
        <fullName evidence="9">Iron complex transport system permease protein</fullName>
    </submittedName>
</protein>
<sequence>MRMGRPAPLAPARQVARPRRWRLTVIPALALALLGLAVFSLGLGRVPIPPGTVLAVLASQFWEVQADWSPAVEQIVTNVRLPRILAAMLVGAGLAAAGAAYQTLFRNPIVAPDVLGVSAGAGFGASLAVTLNLGAWAIQAGAFAMGLCAVGLVLVVGQAINRHSLIVLVLVGVVIAAFFQAMISVLKIVADPVDVLPAITFWLLGGLNRVTPGDLPLVALLVGLALAVLYALRWQVNVMSVGSEEARMLGVDTGMIRIALILSATLMTAAAVSIAGIVGWVGLVVPHIARLLVGSSFDRLLPVSALTGALFLLLVDNLSRGATTMEIPLGITTSVIGAPLFLLLLLRARTGWS</sequence>
<dbReference type="CDD" id="cd06550">
    <property type="entry name" value="TM_ABC_iron-siderophores_like"/>
    <property type="match status" value="1"/>
</dbReference>
<comment type="caution">
    <text evidence="9">The sequence shown here is derived from an EMBL/GenBank/DDBJ whole genome shotgun (WGS) entry which is preliminary data.</text>
</comment>
<feature type="transmembrane region" description="Helical" evidence="8">
    <location>
        <begin position="137"/>
        <end position="157"/>
    </location>
</feature>
<proteinExistence type="inferred from homology"/>
<evidence type="ECO:0000256" key="7">
    <source>
        <dbReference type="ARBA" id="ARBA00023136"/>
    </source>
</evidence>
<feature type="transmembrane region" description="Helical" evidence="8">
    <location>
        <begin position="164"/>
        <end position="182"/>
    </location>
</feature>
<organism evidence="9 10">
    <name type="scientific">Paracoccus versutus</name>
    <name type="common">Thiobacillus versutus</name>
    <dbReference type="NCBI Taxonomy" id="34007"/>
    <lineage>
        <taxon>Bacteria</taxon>
        <taxon>Pseudomonadati</taxon>
        <taxon>Pseudomonadota</taxon>
        <taxon>Alphaproteobacteria</taxon>
        <taxon>Rhodobacterales</taxon>
        <taxon>Paracoccaceae</taxon>
        <taxon>Paracoccus</taxon>
    </lineage>
</organism>
<feature type="transmembrane region" description="Helical" evidence="8">
    <location>
        <begin position="21"/>
        <end position="43"/>
    </location>
</feature>
<dbReference type="PANTHER" id="PTHR30472">
    <property type="entry name" value="FERRIC ENTEROBACTIN TRANSPORT SYSTEM PERMEASE PROTEIN"/>
    <property type="match status" value="1"/>
</dbReference>
<comment type="subcellular location">
    <subcellularLocation>
        <location evidence="1">Cell membrane</location>
        <topology evidence="1">Multi-pass membrane protein</topology>
    </subcellularLocation>
</comment>
<evidence type="ECO:0000256" key="6">
    <source>
        <dbReference type="ARBA" id="ARBA00022989"/>
    </source>
</evidence>
<evidence type="ECO:0000256" key="4">
    <source>
        <dbReference type="ARBA" id="ARBA00022475"/>
    </source>
</evidence>
<evidence type="ECO:0000256" key="5">
    <source>
        <dbReference type="ARBA" id="ARBA00022692"/>
    </source>
</evidence>
<name>A0AAQ0HEE4_PARVE</name>
<dbReference type="Gene3D" id="1.10.3470.10">
    <property type="entry name" value="ABC transporter involved in vitamin B12 uptake, BtuC"/>
    <property type="match status" value="1"/>
</dbReference>
<keyword evidence="7 8" id="KW-0472">Membrane</keyword>
<accession>A0AAQ0HEE4</accession>
<feature type="transmembrane region" description="Helical" evidence="8">
    <location>
        <begin position="84"/>
        <end position="101"/>
    </location>
</feature>
<dbReference type="EMBL" id="QUMX01000036">
    <property type="protein sequence ID" value="REG35259.1"/>
    <property type="molecule type" value="Genomic_DNA"/>
</dbReference>
<dbReference type="Proteomes" id="UP000256794">
    <property type="component" value="Unassembled WGS sequence"/>
</dbReference>
<evidence type="ECO:0000256" key="1">
    <source>
        <dbReference type="ARBA" id="ARBA00004651"/>
    </source>
</evidence>
<dbReference type="GO" id="GO:0033214">
    <property type="term" value="P:siderophore-iron import into cell"/>
    <property type="evidence" value="ECO:0007669"/>
    <property type="project" value="TreeGrafter"/>
</dbReference>
<evidence type="ECO:0000313" key="10">
    <source>
        <dbReference type="Proteomes" id="UP000256794"/>
    </source>
</evidence>
<dbReference type="InterPro" id="IPR000522">
    <property type="entry name" value="ABC_transptr_permease_BtuC"/>
</dbReference>
<keyword evidence="5 8" id="KW-0812">Transmembrane</keyword>